<accession>A0A438HTP6</accession>
<comment type="caution">
    <text evidence="2">The sequence shown here is derived from an EMBL/GenBank/DDBJ whole genome shotgun (WGS) entry which is preliminary data.</text>
</comment>
<proteinExistence type="predicted"/>
<evidence type="ECO:0000256" key="1">
    <source>
        <dbReference type="ARBA" id="ARBA00022598"/>
    </source>
</evidence>
<dbReference type="GO" id="GO:0003910">
    <property type="term" value="F:DNA ligase (ATP) activity"/>
    <property type="evidence" value="ECO:0007669"/>
    <property type="project" value="InterPro"/>
</dbReference>
<dbReference type="EMBL" id="QGNW01000180">
    <property type="protein sequence ID" value="RVW87808.1"/>
    <property type="molecule type" value="Genomic_DNA"/>
</dbReference>
<reference evidence="2 3" key="1">
    <citation type="journal article" date="2018" name="PLoS Genet.">
        <title>Population sequencing reveals clonal diversity and ancestral inbreeding in the grapevine cultivar Chardonnay.</title>
        <authorList>
            <person name="Roach M.J."/>
            <person name="Johnson D.L."/>
            <person name="Bohlmann J."/>
            <person name="van Vuuren H.J."/>
            <person name="Jones S.J."/>
            <person name="Pretorius I.S."/>
            <person name="Schmidt S.A."/>
            <person name="Borneman A.R."/>
        </authorList>
    </citation>
    <scope>NUCLEOTIDE SEQUENCE [LARGE SCALE GENOMIC DNA]</scope>
    <source>
        <strain evidence="3">cv. Chardonnay</strain>
        <tissue evidence="2">Leaf</tissue>
    </source>
</reference>
<dbReference type="InterPro" id="IPR036599">
    <property type="entry name" value="DNA_ligase_N_sf"/>
</dbReference>
<dbReference type="AlphaFoldDB" id="A0A438HTP6"/>
<dbReference type="GO" id="GO:0006310">
    <property type="term" value="P:DNA recombination"/>
    <property type="evidence" value="ECO:0007669"/>
    <property type="project" value="InterPro"/>
</dbReference>
<protein>
    <submittedName>
        <fullName evidence="2">DNA ligase 6</fullName>
    </submittedName>
</protein>
<dbReference type="GO" id="GO:0003677">
    <property type="term" value="F:DNA binding"/>
    <property type="evidence" value="ECO:0007669"/>
    <property type="project" value="InterPro"/>
</dbReference>
<dbReference type="SUPFAM" id="SSF117018">
    <property type="entry name" value="ATP-dependent DNA ligase DNA-binding domain"/>
    <property type="match status" value="1"/>
</dbReference>
<name>A0A438HTP6_VITVI</name>
<gene>
    <name evidence="2" type="primary">LIG6_0</name>
    <name evidence="2" type="ORF">CK203_043978</name>
</gene>
<dbReference type="Gene3D" id="1.10.3260.10">
    <property type="entry name" value="DNA ligase, ATP-dependent, N-terminal domain"/>
    <property type="match status" value="1"/>
</dbReference>
<evidence type="ECO:0000313" key="3">
    <source>
        <dbReference type="Proteomes" id="UP000288805"/>
    </source>
</evidence>
<evidence type="ECO:0000313" key="2">
    <source>
        <dbReference type="EMBL" id="RVW87808.1"/>
    </source>
</evidence>
<dbReference type="Proteomes" id="UP000288805">
    <property type="component" value="Unassembled WGS sequence"/>
</dbReference>
<keyword evidence="1 2" id="KW-0436">Ligase</keyword>
<sequence length="45" mass="4916">MEKLVIEELNIGGSIVTSAMEEACGTSRSKIRAMYNSLGDLGRKR</sequence>
<dbReference type="GO" id="GO:0006281">
    <property type="term" value="P:DNA repair"/>
    <property type="evidence" value="ECO:0007669"/>
    <property type="project" value="InterPro"/>
</dbReference>
<organism evidence="2 3">
    <name type="scientific">Vitis vinifera</name>
    <name type="common">Grape</name>
    <dbReference type="NCBI Taxonomy" id="29760"/>
    <lineage>
        <taxon>Eukaryota</taxon>
        <taxon>Viridiplantae</taxon>
        <taxon>Streptophyta</taxon>
        <taxon>Embryophyta</taxon>
        <taxon>Tracheophyta</taxon>
        <taxon>Spermatophyta</taxon>
        <taxon>Magnoliopsida</taxon>
        <taxon>eudicotyledons</taxon>
        <taxon>Gunneridae</taxon>
        <taxon>Pentapetalae</taxon>
        <taxon>rosids</taxon>
        <taxon>Vitales</taxon>
        <taxon>Vitaceae</taxon>
        <taxon>Viteae</taxon>
        <taxon>Vitis</taxon>
    </lineage>
</organism>